<feature type="region of interest" description="Disordered" evidence="1">
    <location>
        <begin position="155"/>
        <end position="178"/>
    </location>
</feature>
<dbReference type="Proteomes" id="UP000355283">
    <property type="component" value="Unassembled WGS sequence"/>
</dbReference>
<proteinExistence type="predicted"/>
<evidence type="ECO:0000256" key="1">
    <source>
        <dbReference type="SAM" id="MobiDB-lite"/>
    </source>
</evidence>
<name>A0A4D9CW14_9STRA</name>
<protein>
    <submittedName>
        <fullName evidence="2">Uncharacterized protein</fullName>
    </submittedName>
</protein>
<feature type="compositionally biased region" description="Pro residues" evidence="1">
    <location>
        <begin position="159"/>
        <end position="169"/>
    </location>
</feature>
<dbReference type="AlphaFoldDB" id="A0A4D9CW14"/>
<organism evidence="2 3">
    <name type="scientific">Nannochloropsis salina CCMP1776</name>
    <dbReference type="NCBI Taxonomy" id="1027361"/>
    <lineage>
        <taxon>Eukaryota</taxon>
        <taxon>Sar</taxon>
        <taxon>Stramenopiles</taxon>
        <taxon>Ochrophyta</taxon>
        <taxon>Eustigmatophyceae</taxon>
        <taxon>Eustigmatales</taxon>
        <taxon>Monodopsidaceae</taxon>
        <taxon>Microchloropsis</taxon>
        <taxon>Microchloropsis salina</taxon>
    </lineage>
</organism>
<comment type="caution">
    <text evidence="2">The sequence shown here is derived from an EMBL/GenBank/DDBJ whole genome shotgun (WGS) entry which is preliminary data.</text>
</comment>
<dbReference type="OrthoDB" id="197846at2759"/>
<sequence length="286" mass="32321">MTGTYRYDIVAERCRDSSFHSSQFLLPSADSHSVFAPLHADVGPVPPSNRDFLINGWRWHSRSVLRDVRRFQEVATRERQEVLRGVEGSSRLPACYDFFWSFSWVALLKIENQIFYPFLRKTLPSDLRPLLQDLERQGEEVTTLGLRLGQVVGRFRDPSSPPSAPPSPPSSSSLPSSSRLARLDEALSLAGKMEVKVKGMIDTQDSMLVPVVAAYLSQKEQKKFNNKVISSLGIFKSRVHLVSMAEAVRGDATEETKFKNQIPGIAQAFLPRWREKLYRPLAVCLE</sequence>
<gene>
    <name evidence="2" type="ORF">NSK_005262</name>
</gene>
<evidence type="ECO:0000313" key="2">
    <source>
        <dbReference type="EMBL" id="TFJ83422.1"/>
    </source>
</evidence>
<dbReference type="EMBL" id="SDOX01000036">
    <property type="protein sequence ID" value="TFJ83422.1"/>
    <property type="molecule type" value="Genomic_DNA"/>
</dbReference>
<keyword evidence="3" id="KW-1185">Reference proteome</keyword>
<reference evidence="2 3" key="1">
    <citation type="submission" date="2019-01" db="EMBL/GenBank/DDBJ databases">
        <title>Nuclear Genome Assembly of the Microalgal Biofuel strain Nannochloropsis salina CCMP1776.</title>
        <authorList>
            <person name="Hovde B."/>
        </authorList>
    </citation>
    <scope>NUCLEOTIDE SEQUENCE [LARGE SCALE GENOMIC DNA]</scope>
    <source>
        <strain evidence="2 3">CCMP1776</strain>
    </source>
</reference>
<evidence type="ECO:0000313" key="3">
    <source>
        <dbReference type="Proteomes" id="UP000355283"/>
    </source>
</evidence>
<accession>A0A4D9CW14</accession>